<sequence length="125" mass="14701">MAAPGTDGKTPYVAKNTFTIPRDESGVKLEEIKRRFLDEMRFREEKMKTMPDYVSSQLTEIGANAYEFSQEWKTKEGFERWMNTPERRRSHFPIGVYQYLPKDKWSVPENFAPVIKVKDPPKPPK</sequence>
<evidence type="ECO:0000313" key="1">
    <source>
        <dbReference type="EMBL" id="CCO66590.1"/>
    </source>
</evidence>
<dbReference type="GeneID" id="19013844"/>
<dbReference type="InterPro" id="IPR011008">
    <property type="entry name" value="Dimeric_a/b-barrel"/>
</dbReference>
<gene>
    <name evidence="1" type="ORF">Bathy09g03370</name>
</gene>
<dbReference type="Gene3D" id="3.30.70.100">
    <property type="match status" value="1"/>
</dbReference>
<organism evidence="1 2">
    <name type="scientific">Bathycoccus prasinos</name>
    <dbReference type="NCBI Taxonomy" id="41875"/>
    <lineage>
        <taxon>Eukaryota</taxon>
        <taxon>Viridiplantae</taxon>
        <taxon>Chlorophyta</taxon>
        <taxon>Mamiellophyceae</taxon>
        <taxon>Mamiellales</taxon>
        <taxon>Bathycoccaceae</taxon>
        <taxon>Bathycoccus</taxon>
    </lineage>
</organism>
<dbReference type="AlphaFoldDB" id="K8F3D6"/>
<dbReference type="RefSeq" id="XP_007511030.1">
    <property type="nucleotide sequence ID" value="XM_007510968.1"/>
</dbReference>
<dbReference type="Proteomes" id="UP000198341">
    <property type="component" value="Chromosome 9"/>
</dbReference>
<dbReference type="OrthoDB" id="496367at2759"/>
<dbReference type="SUPFAM" id="SSF54909">
    <property type="entry name" value="Dimeric alpha+beta barrel"/>
    <property type="match status" value="1"/>
</dbReference>
<accession>K8F3D6</accession>
<proteinExistence type="predicted"/>
<dbReference type="EMBL" id="FO082270">
    <property type="protein sequence ID" value="CCO66590.1"/>
    <property type="molecule type" value="Genomic_DNA"/>
</dbReference>
<name>K8F3D6_9CHLO</name>
<reference evidence="1 2" key="1">
    <citation type="submission" date="2011-10" db="EMBL/GenBank/DDBJ databases">
        <authorList>
            <person name="Genoscope - CEA"/>
        </authorList>
    </citation>
    <scope>NUCLEOTIDE SEQUENCE [LARGE SCALE GENOMIC DNA]</scope>
    <source>
        <strain evidence="1 2">RCC 1105</strain>
    </source>
</reference>
<keyword evidence="2" id="KW-1185">Reference proteome</keyword>
<evidence type="ECO:0000313" key="2">
    <source>
        <dbReference type="Proteomes" id="UP000198341"/>
    </source>
</evidence>
<dbReference type="KEGG" id="bpg:Bathy09g03370"/>
<protein>
    <submittedName>
        <fullName evidence="1">Uncharacterized protein</fullName>
    </submittedName>
</protein>